<evidence type="ECO:0000259" key="1">
    <source>
        <dbReference type="Pfam" id="PF00483"/>
    </source>
</evidence>
<dbReference type="RefSeq" id="WP_248343690.1">
    <property type="nucleotide sequence ID" value="NZ_AP025592.1"/>
</dbReference>
<evidence type="ECO:0000313" key="2">
    <source>
        <dbReference type="EMBL" id="BDG07082.1"/>
    </source>
</evidence>
<evidence type="ECO:0000313" key="3">
    <source>
        <dbReference type="Proteomes" id="UP001162734"/>
    </source>
</evidence>
<dbReference type="Proteomes" id="UP001162734">
    <property type="component" value="Chromosome"/>
</dbReference>
<dbReference type="InterPro" id="IPR005835">
    <property type="entry name" value="NTP_transferase_dom"/>
</dbReference>
<dbReference type="SUPFAM" id="SSF53448">
    <property type="entry name" value="Nucleotide-diphospho-sugar transferases"/>
    <property type="match status" value="1"/>
</dbReference>
<dbReference type="EMBL" id="AP025592">
    <property type="protein sequence ID" value="BDG07082.1"/>
    <property type="molecule type" value="Genomic_DNA"/>
</dbReference>
<dbReference type="InterPro" id="IPR050486">
    <property type="entry name" value="Mannose-1P_guanyltransferase"/>
</dbReference>
<dbReference type="Pfam" id="PF00483">
    <property type="entry name" value="NTP_transferase"/>
    <property type="match status" value="1"/>
</dbReference>
<feature type="domain" description="Nucleotidyl transferase" evidence="1">
    <location>
        <begin position="3"/>
        <end position="227"/>
    </location>
</feature>
<accession>A0ABN6N1J5</accession>
<protein>
    <submittedName>
        <fullName evidence="2">Nucleoside-diphosphate-sugar pyrophosphorylase</fullName>
    </submittedName>
</protein>
<dbReference type="Gene3D" id="3.90.550.10">
    <property type="entry name" value="Spore Coat Polysaccharide Biosynthesis Protein SpsA, Chain A"/>
    <property type="match status" value="1"/>
</dbReference>
<name>A0ABN6N1J5_9BACT</name>
<dbReference type="InterPro" id="IPR029044">
    <property type="entry name" value="Nucleotide-diphossugar_trans"/>
</dbReference>
<sequence length="237" mass="26672">MQAVILAGGKGTRLRPYTTTFPKPLMPLDDLPIVEIVLRQLAHHGFTDVIITTGHLAELIRLFCGDGSRWGLHIEYSLENEPLGTAGPLALLADRLEDHFLVMNGDLLTTMSYRRVYDAHVASGATASIGVYRREVKIDFGVIEEDEPGRLARYVEKPTFHFDVSMGINVLSRSALRFVEPGKRLDMPDLMARIVAAGERVSCYREPCYWLDIGRVDDFQVASEEFQKRRAEFLPHA</sequence>
<keyword evidence="3" id="KW-1185">Reference proteome</keyword>
<dbReference type="PANTHER" id="PTHR22572">
    <property type="entry name" value="SUGAR-1-PHOSPHATE GUANYL TRANSFERASE"/>
    <property type="match status" value="1"/>
</dbReference>
<reference evidence="3" key="1">
    <citation type="journal article" date="2022" name="Int. J. Syst. Evol. Microbiol.">
        <title>Anaeromyxobacter oryzae sp. nov., Anaeromyxobacter diazotrophicus sp. nov. and Anaeromyxobacter paludicola sp. nov., isolated from paddy soils.</title>
        <authorList>
            <person name="Itoh H."/>
            <person name="Xu Z."/>
            <person name="Mise K."/>
            <person name="Masuda Y."/>
            <person name="Ushijima N."/>
            <person name="Hayakawa C."/>
            <person name="Shiratori Y."/>
            <person name="Senoo K."/>
        </authorList>
    </citation>
    <scope>NUCLEOTIDE SEQUENCE [LARGE SCALE GENOMIC DNA]</scope>
    <source>
        <strain evidence="3">Red630</strain>
    </source>
</reference>
<proteinExistence type="predicted"/>
<organism evidence="2 3">
    <name type="scientific">Anaeromyxobacter paludicola</name>
    <dbReference type="NCBI Taxonomy" id="2918171"/>
    <lineage>
        <taxon>Bacteria</taxon>
        <taxon>Pseudomonadati</taxon>
        <taxon>Myxococcota</taxon>
        <taxon>Myxococcia</taxon>
        <taxon>Myxococcales</taxon>
        <taxon>Cystobacterineae</taxon>
        <taxon>Anaeromyxobacteraceae</taxon>
        <taxon>Anaeromyxobacter</taxon>
    </lineage>
</organism>
<gene>
    <name evidence="2" type="ORF">AMPC_01950</name>
</gene>